<dbReference type="Proteomes" id="UP000233649">
    <property type="component" value="Unassembled WGS sequence"/>
</dbReference>
<evidence type="ECO:0000313" key="2">
    <source>
        <dbReference type="Proteomes" id="UP000233649"/>
    </source>
</evidence>
<dbReference type="AlphaFoldDB" id="A0A2J1E031"/>
<dbReference type="EMBL" id="PHFD01000087">
    <property type="protein sequence ID" value="PKH47732.1"/>
    <property type="molecule type" value="Genomic_DNA"/>
</dbReference>
<organism evidence="1 2">
    <name type="scientific">Dehalococcoides mccartyi</name>
    <dbReference type="NCBI Taxonomy" id="61435"/>
    <lineage>
        <taxon>Bacteria</taxon>
        <taxon>Bacillati</taxon>
        <taxon>Chloroflexota</taxon>
        <taxon>Dehalococcoidia</taxon>
        <taxon>Dehalococcoidales</taxon>
        <taxon>Dehalococcoidaceae</taxon>
        <taxon>Dehalococcoides</taxon>
    </lineage>
</organism>
<name>A0A2J1E031_9CHLR</name>
<gene>
    <name evidence="1" type="ORF">CVH13_00281</name>
</gene>
<protein>
    <submittedName>
        <fullName evidence="1">Uncharacterized protein</fullName>
    </submittedName>
</protein>
<comment type="caution">
    <text evidence="1">The sequence shown here is derived from an EMBL/GenBank/DDBJ whole genome shotgun (WGS) entry which is preliminary data.</text>
</comment>
<evidence type="ECO:0000313" key="1">
    <source>
        <dbReference type="EMBL" id="PKH47732.1"/>
    </source>
</evidence>
<accession>A0A2J1E031</accession>
<proteinExistence type="predicted"/>
<sequence length="64" mass="7264">MVVSTLSKRPILQTYPCTHCGRETEWDFDLGSNPLCAYCWDNSIEITVKVELADKMRARSAISI</sequence>
<reference evidence="1 2" key="1">
    <citation type="journal article" date="2017" name="FEMS Microbiol. Ecol.">
        <title>Reconstructed genomes of novel Dehalococcoides mccartyi strains from 1,2,3,4-tetrachlorodibenzo-p-dioxin-dechlorinating enrichment cultures reveal divergent reductive dehalogenase gene profiles.</title>
        <authorList>
            <person name="Dam H.T."/>
            <person name="Vollmers J."/>
            <person name="Kaster A.K."/>
            <person name="Haggblom M.M."/>
        </authorList>
    </citation>
    <scope>NUCLEOTIDE SEQUENCE [LARGE SCALE GENOMIC DNA]</scope>
    <source>
        <strain evidence="1 2">H1-3-2.001</strain>
    </source>
</reference>